<dbReference type="Gene3D" id="2.60.120.380">
    <property type="match status" value="1"/>
</dbReference>
<gene>
    <name evidence="1" type="ORF">METZ01_LOCUS303211</name>
</gene>
<proteinExistence type="predicted"/>
<evidence type="ECO:0008006" key="2">
    <source>
        <dbReference type="Google" id="ProtNLM"/>
    </source>
</evidence>
<feature type="non-terminal residue" evidence="1">
    <location>
        <position position="381"/>
    </location>
</feature>
<feature type="non-terminal residue" evidence="1">
    <location>
        <position position="1"/>
    </location>
</feature>
<dbReference type="Gene3D" id="2.60.120.200">
    <property type="match status" value="1"/>
</dbReference>
<protein>
    <recommendedName>
        <fullName evidence="2">Peptidase C-terminal archaeal/bacterial domain-containing protein</fullName>
    </recommendedName>
</protein>
<reference evidence="1" key="1">
    <citation type="submission" date="2018-05" db="EMBL/GenBank/DDBJ databases">
        <authorList>
            <person name="Lanie J.A."/>
            <person name="Ng W.-L."/>
            <person name="Kazmierczak K.M."/>
            <person name="Andrzejewski T.M."/>
            <person name="Davidsen T.M."/>
            <person name="Wayne K.J."/>
            <person name="Tettelin H."/>
            <person name="Glass J.I."/>
            <person name="Rusch D."/>
            <person name="Podicherti R."/>
            <person name="Tsui H.-C.T."/>
            <person name="Winkler M.E."/>
        </authorList>
    </citation>
    <scope>NUCLEOTIDE SEQUENCE</scope>
</reference>
<dbReference type="AlphaFoldDB" id="A0A382MRG1"/>
<sequence>EHWEQFSSGTATWIAGDVNDAQVAFYPNVSTNYVDSLDNSADTNFALVSDGRSGDAMLISPFLDFTHHRSAVLDLDAFAIMYTSSEYTDYGGAKVKVRADMGEWVEVLDLSYNHNNGWEHEMVDLSFVAGLDRVQVAFGYKEGASTTYYGNGMAIDNVNIHAVPGLTTLTATGTAESVELAWSSGRSVSLDSDWVPLTHEEKMLLIEESASANEDIISDELSLVNRRGVVSLDNRPASTRRQGGDTFTDAVEITTPYYGSGTTVGYTHDYGPFDDDTDLVCGFAPSSSVGLASDVVYKLTLTDTAHVVIDLDGSLYDTALGVYDSTDTALVLANDDYNGLQSYLECNLPSGTYYIVVDGFSTSSGAYTIDVHEVIRPPDLL</sequence>
<name>A0A382MRG1_9ZZZZ</name>
<accession>A0A382MRG1</accession>
<organism evidence="1">
    <name type="scientific">marine metagenome</name>
    <dbReference type="NCBI Taxonomy" id="408172"/>
    <lineage>
        <taxon>unclassified sequences</taxon>
        <taxon>metagenomes</taxon>
        <taxon>ecological metagenomes</taxon>
    </lineage>
</organism>
<dbReference type="EMBL" id="UINC01094807">
    <property type="protein sequence ID" value="SVC50357.1"/>
    <property type="molecule type" value="Genomic_DNA"/>
</dbReference>
<evidence type="ECO:0000313" key="1">
    <source>
        <dbReference type="EMBL" id="SVC50357.1"/>
    </source>
</evidence>